<dbReference type="Gene3D" id="2.60.120.330">
    <property type="entry name" value="B-lactam Antibiotic, Isopenicillin N Synthase, Chain"/>
    <property type="match status" value="1"/>
</dbReference>
<keyword evidence="7" id="KW-1185">Reference proteome</keyword>
<reference evidence="8" key="1">
    <citation type="submission" date="2025-08" db="UniProtKB">
        <authorList>
            <consortium name="RefSeq"/>
        </authorList>
    </citation>
    <scope>IDENTIFICATION</scope>
</reference>
<keyword evidence="3 5" id="KW-0560">Oxidoreductase</keyword>
<dbReference type="OrthoDB" id="288590at2759"/>
<dbReference type="InParanoid" id="A0A6I9R594"/>
<dbReference type="KEGG" id="egu:105043838"/>
<dbReference type="GeneID" id="105043838"/>
<comment type="similarity">
    <text evidence="1 5">Belongs to the iron/ascorbate-dependent oxidoreductase family.</text>
</comment>
<feature type="domain" description="Fe2OG dioxygenase" evidence="6">
    <location>
        <begin position="211"/>
        <end position="311"/>
    </location>
</feature>
<keyword evidence="4 5" id="KW-0408">Iron</keyword>
<evidence type="ECO:0000259" key="6">
    <source>
        <dbReference type="PROSITE" id="PS51471"/>
    </source>
</evidence>
<dbReference type="InterPro" id="IPR044861">
    <property type="entry name" value="IPNS-like_FE2OG_OXY"/>
</dbReference>
<evidence type="ECO:0000256" key="1">
    <source>
        <dbReference type="ARBA" id="ARBA00008056"/>
    </source>
</evidence>
<dbReference type="RefSeq" id="XP_010919857.1">
    <property type="nucleotide sequence ID" value="XM_010921555.3"/>
</dbReference>
<dbReference type="AlphaFoldDB" id="A0A6I9R594"/>
<protein>
    <submittedName>
        <fullName evidence="8">S-norcoclaurine synthase 1</fullName>
    </submittedName>
</protein>
<dbReference type="PANTHER" id="PTHR47991">
    <property type="entry name" value="OXOGLUTARATE/IRON-DEPENDENT DIOXYGENASE"/>
    <property type="match status" value="1"/>
</dbReference>
<accession>A0A6I9R594</accession>
<dbReference type="FunCoup" id="A0A6I9R594">
    <property type="interactions" value="102"/>
</dbReference>
<dbReference type="Proteomes" id="UP000504607">
    <property type="component" value="Chromosome 4"/>
</dbReference>
<organism evidence="7 8">
    <name type="scientific">Elaeis guineensis var. tenera</name>
    <name type="common">Oil palm</name>
    <dbReference type="NCBI Taxonomy" id="51953"/>
    <lineage>
        <taxon>Eukaryota</taxon>
        <taxon>Viridiplantae</taxon>
        <taxon>Streptophyta</taxon>
        <taxon>Embryophyta</taxon>
        <taxon>Tracheophyta</taxon>
        <taxon>Spermatophyta</taxon>
        <taxon>Magnoliopsida</taxon>
        <taxon>Liliopsida</taxon>
        <taxon>Arecaceae</taxon>
        <taxon>Arecoideae</taxon>
        <taxon>Cocoseae</taxon>
        <taxon>Elaeidinae</taxon>
        <taxon>Elaeis</taxon>
    </lineage>
</organism>
<dbReference type="SUPFAM" id="SSF51197">
    <property type="entry name" value="Clavaminate synthase-like"/>
    <property type="match status" value="1"/>
</dbReference>
<dbReference type="InterPro" id="IPR005123">
    <property type="entry name" value="Oxoglu/Fe-dep_dioxygenase_dom"/>
</dbReference>
<dbReference type="InterPro" id="IPR027443">
    <property type="entry name" value="IPNS-like_sf"/>
</dbReference>
<proteinExistence type="inferred from homology"/>
<evidence type="ECO:0000256" key="2">
    <source>
        <dbReference type="ARBA" id="ARBA00022723"/>
    </source>
</evidence>
<evidence type="ECO:0000256" key="4">
    <source>
        <dbReference type="ARBA" id="ARBA00023004"/>
    </source>
</evidence>
<dbReference type="PROSITE" id="PS51471">
    <property type="entry name" value="FE2OG_OXY"/>
    <property type="match status" value="1"/>
</dbReference>
<gene>
    <name evidence="8" type="primary">LOC105043838</name>
</gene>
<dbReference type="InterPro" id="IPR050295">
    <property type="entry name" value="Plant_2OG-oxidoreductases"/>
</dbReference>
<dbReference type="GO" id="GO:0046872">
    <property type="term" value="F:metal ion binding"/>
    <property type="evidence" value="ECO:0007669"/>
    <property type="project" value="UniProtKB-KW"/>
</dbReference>
<keyword evidence="2 5" id="KW-0479">Metal-binding</keyword>
<evidence type="ECO:0000256" key="3">
    <source>
        <dbReference type="ARBA" id="ARBA00023002"/>
    </source>
</evidence>
<sequence>METGNDGGRPKDLGGSIRVENVQALADGANDLAAEILHRYIRPEINGDTFNDGDSEDIPIIDLSRLRDPLFEQEETSRLKFACEEWGFFQVVNHGIPGEVIEKMRADIEEFFQLPLGEKEAVAQLPGDLEGYGQAFVVSDEQKLDWSDMLFLFTQPPHLRNLRFWPAQPSTFRDTVDRYSSELTRVAHCLLGLMAKNLGVDPQKFVNIFKESQSMRINYYPPCPQADKVLGLSPHSDAVGLTLLLQVSQVQGLQIKRNGGWLPIKPLPGAFVVNIGDVIEILSNGKYKSIEHRAIINKEKERLSIAAFHNPIFTTMVGPLPELVKGSKEYYKTLSYENFLKHTFSSKLDGKSVIDWVKLKP</sequence>
<evidence type="ECO:0000256" key="5">
    <source>
        <dbReference type="RuleBase" id="RU003682"/>
    </source>
</evidence>
<evidence type="ECO:0000313" key="8">
    <source>
        <dbReference type="RefSeq" id="XP_010919857.1"/>
    </source>
</evidence>
<dbReference type="InterPro" id="IPR026992">
    <property type="entry name" value="DIOX_N"/>
</dbReference>
<dbReference type="GO" id="GO:0016491">
    <property type="term" value="F:oxidoreductase activity"/>
    <property type="evidence" value="ECO:0007669"/>
    <property type="project" value="UniProtKB-KW"/>
</dbReference>
<dbReference type="Pfam" id="PF03171">
    <property type="entry name" value="2OG-FeII_Oxy"/>
    <property type="match status" value="1"/>
</dbReference>
<name>A0A6I9R594_ELAGV</name>
<dbReference type="Pfam" id="PF14226">
    <property type="entry name" value="DIOX_N"/>
    <property type="match status" value="1"/>
</dbReference>
<dbReference type="FunFam" id="2.60.120.330:FF:000001">
    <property type="entry name" value="Protein SRG1"/>
    <property type="match status" value="1"/>
</dbReference>
<evidence type="ECO:0000313" key="7">
    <source>
        <dbReference type="Proteomes" id="UP000504607"/>
    </source>
</evidence>